<protein>
    <submittedName>
        <fullName evidence="2">Glycosyl hydrolase family 28-related protein</fullName>
    </submittedName>
</protein>
<sequence>MMMRLVDGFVRFLKDKKRIAPAAIVLAMLITLVQVPPNPVSAHAAADNVYNVKTLYGAVGDGVADDTIPINNAIAAAQAAGGGVVYLPTGKYRVTSTITIPAFVSMEGVNGNSNVADAAVSIVGSLALSPVVQINGSPGSSSASLKKLAITRANGTIPAGVIGLLVGSTDYTVLEDLYIFRHAIGYKITGQLGVKANRVISASATEAYLEVVDTPQATFIDSSFGRNGGELSLTPISQVLIKGAADTITFLRCQFNSTGGTPTNGITFDGFNNPNGIIYITDSHMENVLNGISSSATTSQIQRLLISNSTINLGTSLNFINLHPNTAVTEWQLANNEVTGKLNLTKGGPVSITGNRFAGEFHLALNSATVTGNSFYSGGKVTGHFNNLVFMGNIFDGAGQTLMDLATGNKTIFGNVSSGVVNKNLVNEDYMQLGDGGVPFGIKRYTGTLDASGNGYIAHGIPSAHAAGLIVQAWYKGSSGEMVPLTVSYVDGVNIGVAGGAANKRYRVTIMYSNNLDMW</sequence>
<dbReference type="RefSeq" id="WP_204815787.1">
    <property type="nucleotide sequence ID" value="NZ_JANHOF010000001.1"/>
</dbReference>
<organism evidence="2 3">
    <name type="scientific">Paenibacillus mendelii</name>
    <dbReference type="NCBI Taxonomy" id="206163"/>
    <lineage>
        <taxon>Bacteria</taxon>
        <taxon>Bacillati</taxon>
        <taxon>Bacillota</taxon>
        <taxon>Bacilli</taxon>
        <taxon>Bacillales</taxon>
        <taxon>Paenibacillaceae</taxon>
        <taxon>Paenibacillus</taxon>
    </lineage>
</organism>
<dbReference type="Proteomes" id="UP001589818">
    <property type="component" value="Unassembled WGS sequence"/>
</dbReference>
<name>A0ABV6JJ67_9BACL</name>
<gene>
    <name evidence="2" type="ORF">ACFFJ8_24995</name>
</gene>
<dbReference type="SUPFAM" id="SSF51126">
    <property type="entry name" value="Pectin lyase-like"/>
    <property type="match status" value="1"/>
</dbReference>
<dbReference type="InterPro" id="IPR024535">
    <property type="entry name" value="RHGA/B-epi-like_pectate_lyase"/>
</dbReference>
<keyword evidence="3" id="KW-1185">Reference proteome</keyword>
<dbReference type="EMBL" id="JBHLVF010000041">
    <property type="protein sequence ID" value="MFC0394603.1"/>
    <property type="molecule type" value="Genomic_DNA"/>
</dbReference>
<evidence type="ECO:0000259" key="1">
    <source>
        <dbReference type="Pfam" id="PF12708"/>
    </source>
</evidence>
<dbReference type="Pfam" id="PF12708">
    <property type="entry name" value="Pect-lyase_RHGA_epim"/>
    <property type="match status" value="1"/>
</dbReference>
<comment type="caution">
    <text evidence="2">The sequence shown here is derived from an EMBL/GenBank/DDBJ whole genome shotgun (WGS) entry which is preliminary data.</text>
</comment>
<proteinExistence type="predicted"/>
<reference evidence="2 3" key="1">
    <citation type="submission" date="2024-09" db="EMBL/GenBank/DDBJ databases">
        <authorList>
            <person name="Sun Q."/>
            <person name="Mori K."/>
        </authorList>
    </citation>
    <scope>NUCLEOTIDE SEQUENCE [LARGE SCALE GENOMIC DNA]</scope>
    <source>
        <strain evidence="2 3">CCM 4839</strain>
    </source>
</reference>
<dbReference type="InterPro" id="IPR012334">
    <property type="entry name" value="Pectin_lyas_fold"/>
</dbReference>
<dbReference type="GO" id="GO:0016787">
    <property type="term" value="F:hydrolase activity"/>
    <property type="evidence" value="ECO:0007669"/>
    <property type="project" value="UniProtKB-KW"/>
</dbReference>
<feature type="domain" description="Rhamnogalacturonase A/B/Epimerase-like pectate lyase" evidence="1">
    <location>
        <begin position="51"/>
        <end position="126"/>
    </location>
</feature>
<dbReference type="Gene3D" id="2.160.20.10">
    <property type="entry name" value="Single-stranded right-handed beta-helix, Pectin lyase-like"/>
    <property type="match status" value="1"/>
</dbReference>
<accession>A0ABV6JJ67</accession>
<dbReference type="InterPro" id="IPR011050">
    <property type="entry name" value="Pectin_lyase_fold/virulence"/>
</dbReference>
<evidence type="ECO:0000313" key="2">
    <source>
        <dbReference type="EMBL" id="MFC0394603.1"/>
    </source>
</evidence>
<evidence type="ECO:0000313" key="3">
    <source>
        <dbReference type="Proteomes" id="UP001589818"/>
    </source>
</evidence>
<keyword evidence="2" id="KW-0378">Hydrolase</keyword>